<dbReference type="Proteomes" id="UP000054166">
    <property type="component" value="Unassembled WGS sequence"/>
</dbReference>
<evidence type="ECO:0000256" key="1">
    <source>
        <dbReference type="SAM" id="MobiDB-lite"/>
    </source>
</evidence>
<sequence length="506" mass="57636">MSESSTEAIIIGHPDTFQPSDAASAPPVELRPSPPADWVEHIHLNGALYYSNPNRHIITPHDVNNAEILQAVLAAMDDHFVLVKKLRTWPERETWPRCLDNFDILEHVVSDVDSKSGPRIYHVSYEYQCIIHFDCGKPDTKLIQDWWRHLEEYPMHHTVLPKESELLFVSALTWGASERVFDRKDTTFPFTDRQCQRLVQVYEALKGQTIAPKEQMVAPILWHIARVMVEVEKARFRYKYGTTEARIYRDVAVPKPALAVRVLDAVLMLILFGAHLMYRKRLQSTRVKGVVYVPDFQSLMQSLVVEWADSNLLATVLVSANVAFLSVPGINGLQRTASLASSLFAMTSIVVGVHHVWQHRQKGSAEPEEAAKYLNHVKKFGEELDLTVTACFLSLPIVALLWSILSFTLAIGAFCIQDSDLRGEVLLAAIFGVMCICGCSIVLFFWHIWKASRHDEVEDNPNFKLGWEEPPSSSWREKFRKWKRRAGMKGKDRKAENEEGRSAEHV</sequence>
<reference evidence="3 4" key="1">
    <citation type="submission" date="2014-04" db="EMBL/GenBank/DDBJ databases">
        <authorList>
            <consortium name="DOE Joint Genome Institute"/>
            <person name="Kuo A."/>
            <person name="Tarkka M."/>
            <person name="Buscot F."/>
            <person name="Kohler A."/>
            <person name="Nagy L.G."/>
            <person name="Floudas D."/>
            <person name="Copeland A."/>
            <person name="Barry K.W."/>
            <person name="Cichocki N."/>
            <person name="Veneault-Fourrey C."/>
            <person name="LaButti K."/>
            <person name="Lindquist E.A."/>
            <person name="Lipzen A."/>
            <person name="Lundell T."/>
            <person name="Morin E."/>
            <person name="Murat C."/>
            <person name="Sun H."/>
            <person name="Tunlid A."/>
            <person name="Henrissat B."/>
            <person name="Grigoriev I.V."/>
            <person name="Hibbett D.S."/>
            <person name="Martin F."/>
            <person name="Nordberg H.P."/>
            <person name="Cantor M.N."/>
            <person name="Hua S.X."/>
        </authorList>
    </citation>
    <scope>NUCLEOTIDE SEQUENCE [LARGE SCALE GENOMIC DNA]</scope>
    <source>
        <strain evidence="3 4">F 1598</strain>
    </source>
</reference>
<evidence type="ECO:0000313" key="4">
    <source>
        <dbReference type="Proteomes" id="UP000054166"/>
    </source>
</evidence>
<gene>
    <name evidence="3" type="ORF">PILCRDRAFT_684143</name>
</gene>
<protein>
    <recommendedName>
        <fullName evidence="5">WW domain-containing protein</fullName>
    </recommendedName>
</protein>
<evidence type="ECO:0008006" key="5">
    <source>
        <dbReference type="Google" id="ProtNLM"/>
    </source>
</evidence>
<keyword evidence="2" id="KW-0812">Transmembrane</keyword>
<dbReference type="InParanoid" id="A0A0C3F5V5"/>
<evidence type="ECO:0000313" key="3">
    <source>
        <dbReference type="EMBL" id="KIM75256.1"/>
    </source>
</evidence>
<accession>A0A0C3F5V5</accession>
<feature type="transmembrane region" description="Helical" evidence="2">
    <location>
        <begin position="425"/>
        <end position="446"/>
    </location>
</feature>
<dbReference type="EMBL" id="KN833049">
    <property type="protein sequence ID" value="KIM75256.1"/>
    <property type="molecule type" value="Genomic_DNA"/>
</dbReference>
<feature type="region of interest" description="Disordered" evidence="1">
    <location>
        <begin position="485"/>
        <end position="506"/>
    </location>
</feature>
<keyword evidence="4" id="KW-1185">Reference proteome</keyword>
<dbReference type="OrthoDB" id="3166422at2759"/>
<feature type="compositionally biased region" description="Basic and acidic residues" evidence="1">
    <location>
        <begin position="489"/>
        <end position="506"/>
    </location>
</feature>
<dbReference type="AlphaFoldDB" id="A0A0C3F5V5"/>
<feature type="transmembrane region" description="Helical" evidence="2">
    <location>
        <begin position="386"/>
        <end position="413"/>
    </location>
</feature>
<dbReference type="HOGENOM" id="CLU_030590_0_0_1"/>
<name>A0A0C3F5V5_PILCF</name>
<keyword evidence="2" id="KW-0472">Membrane</keyword>
<dbReference type="STRING" id="765440.A0A0C3F5V5"/>
<keyword evidence="2" id="KW-1133">Transmembrane helix</keyword>
<organism evidence="3 4">
    <name type="scientific">Piloderma croceum (strain F 1598)</name>
    <dbReference type="NCBI Taxonomy" id="765440"/>
    <lineage>
        <taxon>Eukaryota</taxon>
        <taxon>Fungi</taxon>
        <taxon>Dikarya</taxon>
        <taxon>Basidiomycota</taxon>
        <taxon>Agaricomycotina</taxon>
        <taxon>Agaricomycetes</taxon>
        <taxon>Agaricomycetidae</taxon>
        <taxon>Atheliales</taxon>
        <taxon>Atheliaceae</taxon>
        <taxon>Piloderma</taxon>
    </lineage>
</organism>
<proteinExistence type="predicted"/>
<evidence type="ECO:0000256" key="2">
    <source>
        <dbReference type="SAM" id="Phobius"/>
    </source>
</evidence>
<feature type="transmembrane region" description="Helical" evidence="2">
    <location>
        <begin position="258"/>
        <end position="278"/>
    </location>
</feature>
<reference evidence="4" key="2">
    <citation type="submission" date="2015-01" db="EMBL/GenBank/DDBJ databases">
        <title>Evolutionary Origins and Diversification of the Mycorrhizal Mutualists.</title>
        <authorList>
            <consortium name="DOE Joint Genome Institute"/>
            <consortium name="Mycorrhizal Genomics Consortium"/>
            <person name="Kohler A."/>
            <person name="Kuo A."/>
            <person name="Nagy L.G."/>
            <person name="Floudas D."/>
            <person name="Copeland A."/>
            <person name="Barry K.W."/>
            <person name="Cichocki N."/>
            <person name="Veneault-Fourrey C."/>
            <person name="LaButti K."/>
            <person name="Lindquist E.A."/>
            <person name="Lipzen A."/>
            <person name="Lundell T."/>
            <person name="Morin E."/>
            <person name="Murat C."/>
            <person name="Riley R."/>
            <person name="Ohm R."/>
            <person name="Sun H."/>
            <person name="Tunlid A."/>
            <person name="Henrissat B."/>
            <person name="Grigoriev I.V."/>
            <person name="Hibbett D.S."/>
            <person name="Martin F."/>
        </authorList>
    </citation>
    <scope>NUCLEOTIDE SEQUENCE [LARGE SCALE GENOMIC DNA]</scope>
    <source>
        <strain evidence="4">F 1598</strain>
    </source>
</reference>